<keyword evidence="5" id="KW-1185">Reference proteome</keyword>
<dbReference type="Proteomes" id="UP000241890">
    <property type="component" value="Unassembled WGS sequence"/>
</dbReference>
<dbReference type="Gene3D" id="1.10.150.50">
    <property type="entry name" value="Transcription Factor, Ets-1"/>
    <property type="match status" value="3"/>
</dbReference>
<dbReference type="SUPFAM" id="SSF47769">
    <property type="entry name" value="SAM/Pointed domain"/>
    <property type="match status" value="3"/>
</dbReference>
<evidence type="ECO:0000256" key="2">
    <source>
        <dbReference type="ARBA" id="ARBA00023054"/>
    </source>
</evidence>
<gene>
    <name evidence="4" type="ORF">FCC1311_043552</name>
</gene>
<dbReference type="PANTHER" id="PTHR12587">
    <property type="entry name" value="LAR INTERACTING PROTEIN LIP -RELATED PROTEIN"/>
    <property type="match status" value="1"/>
</dbReference>
<comment type="caution">
    <text evidence="4">The sequence shown here is derived from an EMBL/GenBank/DDBJ whole genome shotgun (WGS) entry which is preliminary data.</text>
</comment>
<feature type="domain" description="SAM" evidence="3">
    <location>
        <begin position="98"/>
        <end position="156"/>
    </location>
</feature>
<protein>
    <submittedName>
        <fullName evidence="4">Liprin-alpha</fullName>
    </submittedName>
</protein>
<feature type="domain" description="SAM" evidence="3">
    <location>
        <begin position="25"/>
        <end position="89"/>
    </location>
</feature>
<dbReference type="InParanoid" id="A0A2R5GAU0"/>
<sequence>MGVSCSKPLAAATGTARIESQAMFWSSPMVASWLNLIGLAEYVPRFLENGVDGPTLIDLRRDQFERCLGINNPLHEVSLRLALIDLKYKLIDYTQWEWNCTGVMQWLANRGLEQLIGRFQSAAVHGSVLFRLTKAEFASRLHVGELGESELVLESLWHSVERARKIGYYLEQGNFLDWGPPEIRGWLETINLGHLHEHFREHAVNGTLLPHLDHQTLRRVMKLTEIQTMVLRTLQMAWAEAVHENDMDCSGRGDHVTTTKEVDAATGVTHCYWDRKAFDATRQATSFTSTAEPVHLRAAAAVAKWQVGYLAGA</sequence>
<dbReference type="GO" id="GO:0007528">
    <property type="term" value="P:neuromuscular junction development"/>
    <property type="evidence" value="ECO:0007669"/>
    <property type="project" value="TreeGrafter"/>
</dbReference>
<evidence type="ECO:0000256" key="1">
    <source>
        <dbReference type="ARBA" id="ARBA00022737"/>
    </source>
</evidence>
<evidence type="ECO:0000313" key="5">
    <source>
        <dbReference type="Proteomes" id="UP000241890"/>
    </source>
</evidence>
<dbReference type="InterPro" id="IPR001660">
    <property type="entry name" value="SAM"/>
</dbReference>
<dbReference type="PROSITE" id="PS50105">
    <property type="entry name" value="SAM_DOMAIN"/>
    <property type="match status" value="3"/>
</dbReference>
<dbReference type="EMBL" id="BEYU01000039">
    <property type="protein sequence ID" value="GBG28132.1"/>
    <property type="molecule type" value="Genomic_DNA"/>
</dbReference>
<evidence type="ECO:0000313" key="4">
    <source>
        <dbReference type="EMBL" id="GBG28132.1"/>
    </source>
</evidence>
<dbReference type="OrthoDB" id="9995210at2759"/>
<dbReference type="Pfam" id="PF00536">
    <property type="entry name" value="SAM_1"/>
    <property type="match status" value="2"/>
</dbReference>
<dbReference type="InterPro" id="IPR013761">
    <property type="entry name" value="SAM/pointed_sf"/>
</dbReference>
<keyword evidence="1" id="KW-0677">Repeat</keyword>
<name>A0A2R5GAU0_9STRA</name>
<organism evidence="4 5">
    <name type="scientific">Hondaea fermentalgiana</name>
    <dbReference type="NCBI Taxonomy" id="2315210"/>
    <lineage>
        <taxon>Eukaryota</taxon>
        <taxon>Sar</taxon>
        <taxon>Stramenopiles</taxon>
        <taxon>Bigyra</taxon>
        <taxon>Labyrinthulomycetes</taxon>
        <taxon>Thraustochytrida</taxon>
        <taxon>Thraustochytriidae</taxon>
        <taxon>Hondaea</taxon>
    </lineage>
</organism>
<evidence type="ECO:0000259" key="3">
    <source>
        <dbReference type="PROSITE" id="PS50105"/>
    </source>
</evidence>
<feature type="domain" description="SAM" evidence="3">
    <location>
        <begin position="178"/>
        <end position="220"/>
    </location>
</feature>
<dbReference type="PANTHER" id="PTHR12587:SF14">
    <property type="entry name" value="AT31531P"/>
    <property type="match status" value="1"/>
</dbReference>
<dbReference type="InterPro" id="IPR029515">
    <property type="entry name" value="Liprin"/>
</dbReference>
<dbReference type="CDD" id="cd09487">
    <property type="entry name" value="SAM_superfamily"/>
    <property type="match status" value="1"/>
</dbReference>
<keyword evidence="2" id="KW-0175">Coiled coil</keyword>
<dbReference type="AlphaFoldDB" id="A0A2R5GAU0"/>
<dbReference type="SMART" id="SM00454">
    <property type="entry name" value="SAM"/>
    <property type="match status" value="3"/>
</dbReference>
<accession>A0A2R5GAU0</accession>
<reference evidence="4 5" key="1">
    <citation type="submission" date="2017-12" db="EMBL/GenBank/DDBJ databases">
        <title>Sequencing, de novo assembly and annotation of complete genome of a new Thraustochytrid species, strain FCC1311.</title>
        <authorList>
            <person name="Sedici K."/>
            <person name="Godart F."/>
            <person name="Aiese Cigliano R."/>
            <person name="Sanseverino W."/>
            <person name="Barakat M."/>
            <person name="Ortet P."/>
            <person name="Marechal E."/>
            <person name="Cagnac O."/>
            <person name="Amato A."/>
        </authorList>
    </citation>
    <scope>NUCLEOTIDE SEQUENCE [LARGE SCALE GENOMIC DNA]</scope>
</reference>
<proteinExistence type="predicted"/>